<feature type="region of interest" description="Disordered" evidence="1">
    <location>
        <begin position="1"/>
        <end position="40"/>
    </location>
</feature>
<evidence type="ECO:0000256" key="1">
    <source>
        <dbReference type="SAM" id="MobiDB-lite"/>
    </source>
</evidence>
<evidence type="ECO:0000313" key="3">
    <source>
        <dbReference type="Proteomes" id="UP001159363"/>
    </source>
</evidence>
<comment type="caution">
    <text evidence="2">The sequence shown here is derived from an EMBL/GenBank/DDBJ whole genome shotgun (WGS) entry which is preliminary data.</text>
</comment>
<reference evidence="2 3" key="1">
    <citation type="submission" date="2023-02" db="EMBL/GenBank/DDBJ databases">
        <title>LHISI_Scaffold_Assembly.</title>
        <authorList>
            <person name="Stuart O.P."/>
            <person name="Cleave R."/>
            <person name="Magrath M.J.L."/>
            <person name="Mikheyev A.S."/>
        </authorList>
    </citation>
    <scope>NUCLEOTIDE SEQUENCE [LARGE SCALE GENOMIC DNA]</scope>
    <source>
        <strain evidence="2">Daus_M_001</strain>
        <tissue evidence="2">Leg muscle</tissue>
    </source>
</reference>
<dbReference type="EMBL" id="JARBHB010000001">
    <property type="protein sequence ID" value="KAJ8897725.1"/>
    <property type="molecule type" value="Genomic_DNA"/>
</dbReference>
<feature type="compositionally biased region" description="Basic and acidic residues" evidence="1">
    <location>
        <begin position="1"/>
        <end position="17"/>
    </location>
</feature>
<proteinExistence type="predicted"/>
<name>A0ABQ9IM03_9NEOP</name>
<evidence type="ECO:0000313" key="2">
    <source>
        <dbReference type="EMBL" id="KAJ8897725.1"/>
    </source>
</evidence>
<protein>
    <submittedName>
        <fullName evidence="2">Uncharacterized protein</fullName>
    </submittedName>
</protein>
<accession>A0ABQ9IM03</accession>
<sequence>MEQHRDARAREAGDPRENPQTSGIVRHDSHMRKSGGSSSRVLNLVRLSRRQVNLPTSHEPIKNGAQYRRLHVVCSPDKQGAGDKFTATYQRNYCSYCEEYRRHTFSSFGISPVSTYSVVLQPPENMFSKLSARLLATYKIIPPTAIEESAARMAVWRVKRTSASSILPARPRNLGMERLYSLLHSKINFSAEPKDWRALPVSVNDHNPCHRCPTQLRAEGNEALTGLLCWGERAGVVCLRASGSYRLQLPAHLPPNKRGDTHKTPYDRVKRCWEREMNIKASERVNVDVFTQIKRPCPQHSHTQFLFKIARLFRETSYVHGEPGVHSNLTIVPLISVSMRSQRGTTVHLVTGRPASCRVIGCFAFSRVLTSNLIGKTISSEPADFSAEVSGTALPVCTLLLCVVRDCGGTHLYASPPQGRPPSTLDCWGMIDSGETWLESQPFPQLEEPTNVQEAQGYSGN</sequence>
<organism evidence="2 3">
    <name type="scientific">Dryococelus australis</name>
    <dbReference type="NCBI Taxonomy" id="614101"/>
    <lineage>
        <taxon>Eukaryota</taxon>
        <taxon>Metazoa</taxon>
        <taxon>Ecdysozoa</taxon>
        <taxon>Arthropoda</taxon>
        <taxon>Hexapoda</taxon>
        <taxon>Insecta</taxon>
        <taxon>Pterygota</taxon>
        <taxon>Neoptera</taxon>
        <taxon>Polyneoptera</taxon>
        <taxon>Phasmatodea</taxon>
        <taxon>Verophasmatodea</taxon>
        <taxon>Anareolatae</taxon>
        <taxon>Phasmatidae</taxon>
        <taxon>Eurycanthinae</taxon>
        <taxon>Dryococelus</taxon>
    </lineage>
</organism>
<gene>
    <name evidence="2" type="ORF">PR048_003075</name>
</gene>
<dbReference type="Proteomes" id="UP001159363">
    <property type="component" value="Chromosome 1"/>
</dbReference>
<keyword evidence="3" id="KW-1185">Reference proteome</keyword>
<feature type="region of interest" description="Disordered" evidence="1">
    <location>
        <begin position="441"/>
        <end position="461"/>
    </location>
</feature>